<dbReference type="PIRSF" id="PIRSF037393">
    <property type="entry name" value="TGFRII"/>
    <property type="match status" value="1"/>
</dbReference>
<name>A0A7J7J622_BUGNE</name>
<keyword evidence="16" id="KW-0464">Manganese</keyword>
<feature type="disulfide bond" evidence="15">
    <location>
        <begin position="121"/>
        <end position="140"/>
    </location>
</feature>
<dbReference type="AlphaFoldDB" id="A0A7J7J622"/>
<dbReference type="PRINTS" id="PR00653">
    <property type="entry name" value="ACTIVIN2R"/>
</dbReference>
<feature type="transmembrane region" description="Helical" evidence="16">
    <location>
        <begin position="177"/>
        <end position="201"/>
    </location>
</feature>
<feature type="signal peptide" evidence="18">
    <location>
        <begin position="1"/>
        <end position="25"/>
    </location>
</feature>
<feature type="region of interest" description="Disordered" evidence="17">
    <location>
        <begin position="538"/>
        <end position="566"/>
    </location>
</feature>
<evidence type="ECO:0000256" key="14">
    <source>
        <dbReference type="PIRSR" id="PIRSR037393-2"/>
    </source>
</evidence>
<evidence type="ECO:0000256" key="16">
    <source>
        <dbReference type="RuleBase" id="RU361271"/>
    </source>
</evidence>
<keyword evidence="3 16" id="KW-0723">Serine/threonine-protein kinase</keyword>
<evidence type="ECO:0000256" key="13">
    <source>
        <dbReference type="PIRSR" id="PIRSR037393-1"/>
    </source>
</evidence>
<dbReference type="GO" id="GO:0005524">
    <property type="term" value="F:ATP binding"/>
    <property type="evidence" value="ECO:0007669"/>
    <property type="project" value="UniProtKB-UniRule"/>
</dbReference>
<dbReference type="GO" id="GO:0004675">
    <property type="term" value="F:transmembrane receptor protein serine/threonine kinase activity"/>
    <property type="evidence" value="ECO:0007669"/>
    <property type="project" value="UniProtKB-EC"/>
</dbReference>
<dbReference type="Gene3D" id="1.10.510.10">
    <property type="entry name" value="Transferase(Phosphotransferase) domain 1"/>
    <property type="match status" value="1"/>
</dbReference>
<dbReference type="EC" id="2.7.11.30" evidence="16"/>
<dbReference type="InterPro" id="IPR011009">
    <property type="entry name" value="Kinase-like_dom_sf"/>
</dbReference>
<comment type="caution">
    <text evidence="20">The sequence shown here is derived from an EMBL/GenBank/DDBJ whole genome shotgun (WGS) entry which is preliminary data.</text>
</comment>
<comment type="catalytic activity">
    <reaction evidence="16">
        <text>L-threonyl-[receptor-protein] + ATP = O-phospho-L-threonyl-[receptor-protein] + ADP + H(+)</text>
        <dbReference type="Rhea" id="RHEA:44880"/>
        <dbReference type="Rhea" id="RHEA-COMP:11024"/>
        <dbReference type="Rhea" id="RHEA-COMP:11025"/>
        <dbReference type="ChEBI" id="CHEBI:15378"/>
        <dbReference type="ChEBI" id="CHEBI:30013"/>
        <dbReference type="ChEBI" id="CHEBI:30616"/>
        <dbReference type="ChEBI" id="CHEBI:61977"/>
        <dbReference type="ChEBI" id="CHEBI:456216"/>
        <dbReference type="EC" id="2.7.11.30"/>
    </reaction>
</comment>
<keyword evidence="10 16" id="KW-1133">Transmembrane helix</keyword>
<keyword evidence="12 16" id="KW-0675">Receptor</keyword>
<evidence type="ECO:0000256" key="6">
    <source>
        <dbReference type="ARBA" id="ARBA00022729"/>
    </source>
</evidence>
<evidence type="ECO:0000256" key="1">
    <source>
        <dbReference type="ARBA" id="ARBA00004479"/>
    </source>
</evidence>
<evidence type="ECO:0000256" key="3">
    <source>
        <dbReference type="ARBA" id="ARBA00022527"/>
    </source>
</evidence>
<dbReference type="GO" id="GO:0071363">
    <property type="term" value="P:cellular response to growth factor stimulus"/>
    <property type="evidence" value="ECO:0007669"/>
    <property type="project" value="TreeGrafter"/>
</dbReference>
<keyword evidence="4 16" id="KW-0808">Transferase</keyword>
<accession>A0A7J7J622</accession>
<feature type="active site" description="Proton acceptor" evidence="13">
    <location>
        <position position="365"/>
    </location>
</feature>
<evidence type="ECO:0000313" key="20">
    <source>
        <dbReference type="EMBL" id="KAF6020888.1"/>
    </source>
</evidence>
<feature type="binding site" evidence="14">
    <location>
        <position position="262"/>
    </location>
    <ligand>
        <name>ATP</name>
        <dbReference type="ChEBI" id="CHEBI:30616"/>
    </ligand>
</feature>
<evidence type="ECO:0000256" key="10">
    <source>
        <dbReference type="ARBA" id="ARBA00022989"/>
    </source>
</evidence>
<dbReference type="SMART" id="SM00220">
    <property type="entry name" value="S_TKc"/>
    <property type="match status" value="1"/>
</dbReference>
<evidence type="ECO:0000256" key="4">
    <source>
        <dbReference type="ARBA" id="ARBA00022679"/>
    </source>
</evidence>
<dbReference type="GO" id="GO:0005886">
    <property type="term" value="C:plasma membrane"/>
    <property type="evidence" value="ECO:0007669"/>
    <property type="project" value="TreeGrafter"/>
</dbReference>
<evidence type="ECO:0000256" key="17">
    <source>
        <dbReference type="SAM" id="MobiDB-lite"/>
    </source>
</evidence>
<evidence type="ECO:0000256" key="8">
    <source>
        <dbReference type="ARBA" id="ARBA00022777"/>
    </source>
</evidence>
<evidence type="ECO:0000256" key="5">
    <source>
        <dbReference type="ARBA" id="ARBA00022692"/>
    </source>
</evidence>
<dbReference type="InterPro" id="IPR000333">
    <property type="entry name" value="TGFB_receptor"/>
</dbReference>
<keyword evidence="21" id="KW-1185">Reference proteome</keyword>
<keyword evidence="6 18" id="KW-0732">Signal</keyword>
<keyword evidence="16" id="KW-0460">Magnesium</keyword>
<dbReference type="InterPro" id="IPR000719">
    <property type="entry name" value="Prot_kinase_dom"/>
</dbReference>
<dbReference type="EMBL" id="VXIV02003141">
    <property type="protein sequence ID" value="KAF6020888.1"/>
    <property type="molecule type" value="Genomic_DNA"/>
</dbReference>
<keyword evidence="11 16" id="KW-0472">Membrane</keyword>
<keyword evidence="9 14" id="KW-0067">ATP-binding</keyword>
<dbReference type="Gene3D" id="3.30.200.20">
    <property type="entry name" value="Phosphorylase Kinase, domain 1"/>
    <property type="match status" value="1"/>
</dbReference>
<evidence type="ECO:0000313" key="21">
    <source>
        <dbReference type="Proteomes" id="UP000593567"/>
    </source>
</evidence>
<evidence type="ECO:0000259" key="19">
    <source>
        <dbReference type="PROSITE" id="PS50011"/>
    </source>
</evidence>
<keyword evidence="16" id="KW-0479">Metal-binding</keyword>
<dbReference type="GO" id="GO:0043235">
    <property type="term" value="C:receptor complex"/>
    <property type="evidence" value="ECO:0007669"/>
    <property type="project" value="InterPro"/>
</dbReference>
<keyword evidence="7 14" id="KW-0547">Nucleotide-binding</keyword>
<protein>
    <recommendedName>
        <fullName evidence="16">Serine/threonine-protein kinase receptor</fullName>
        <ecNumber evidence="16">2.7.11.30</ecNumber>
    </recommendedName>
</protein>
<sequence length="566" mass="62736">MLFTCAAAFYLRIFFVGLLTKGASSAVPIPSTPTCYNYNGTACELAKANKNLSAQQKTQACSVTVVTCMIPESGHSTCLAVWRQRINDTLPEHTDRTHENTGLLSCYPVISQGPITCRNECVATESGFVNKSTGVVSVSCCCTTPNCNAHHLRSINITYAEDAIKPEPTRVSHTKQLITGLIFGGVVLVCGSMALAAYVMCTHYKKKREKLLVNHSPLEQTDVEEETCFADANLSLQTQIAKGQYATVYQGGKINNVAVAIKCFTAAHRRMWQQENDIYRMPGLRQNRNIATFFGAKQNGSGNDLTLWLVLEYYPNGSIYDYLKGNVLTWPVMLKLAHSMMNGLAYLHDEVALPGGERRSLAHRDIKSKNIMIKNDMTAAIADFGLALCFKDGNVNEVDAQFQAGTHRYMAPEVLDGAISFTKDAFIRIDVYAAALVLWELLTRCEVSENRSSEYKAPYEDLENRMYSSLLETLQIAVSREKRRPSFPDCLYRNADTASLVTTIEESWDADAEARLSAGCIESRLANLLATIDDTERNNIRNLEPPPYASENTPIDEPSLPLISYN</sequence>
<dbReference type="SUPFAM" id="SSF56112">
    <property type="entry name" value="Protein kinase-like (PK-like)"/>
    <property type="match status" value="1"/>
</dbReference>
<dbReference type="PROSITE" id="PS00108">
    <property type="entry name" value="PROTEIN_KINASE_ST"/>
    <property type="match status" value="1"/>
</dbReference>
<comment type="cofactor">
    <cofactor evidence="16">
        <name>Mg(2+)</name>
        <dbReference type="ChEBI" id="CHEBI:18420"/>
    </cofactor>
    <cofactor evidence="16">
        <name>Mn(2+)</name>
        <dbReference type="ChEBI" id="CHEBI:29035"/>
    </cofactor>
</comment>
<evidence type="ECO:0000256" key="15">
    <source>
        <dbReference type="PIRSR" id="PIRSR037393-3"/>
    </source>
</evidence>
<evidence type="ECO:0000256" key="2">
    <source>
        <dbReference type="ARBA" id="ARBA00009605"/>
    </source>
</evidence>
<comment type="similarity">
    <text evidence="2 16">Belongs to the protein kinase superfamily. TKL Ser/Thr protein kinase family. TGFB receptor subfamily.</text>
</comment>
<evidence type="ECO:0000256" key="9">
    <source>
        <dbReference type="ARBA" id="ARBA00022840"/>
    </source>
</evidence>
<dbReference type="Pfam" id="PF00069">
    <property type="entry name" value="Pkinase"/>
    <property type="match status" value="1"/>
</dbReference>
<proteinExistence type="inferred from homology"/>
<feature type="chain" id="PRO_5029904293" description="Serine/threonine-protein kinase receptor" evidence="18">
    <location>
        <begin position="26"/>
        <end position="566"/>
    </location>
</feature>
<dbReference type="InterPro" id="IPR008271">
    <property type="entry name" value="Ser/Thr_kinase_AS"/>
</dbReference>
<dbReference type="OrthoDB" id="547665at2759"/>
<evidence type="ECO:0000256" key="7">
    <source>
        <dbReference type="ARBA" id="ARBA00022741"/>
    </source>
</evidence>
<dbReference type="GO" id="GO:0046872">
    <property type="term" value="F:metal ion binding"/>
    <property type="evidence" value="ECO:0007669"/>
    <property type="project" value="UniProtKB-KW"/>
</dbReference>
<keyword evidence="5 16" id="KW-0812">Transmembrane</keyword>
<organism evidence="20 21">
    <name type="scientific">Bugula neritina</name>
    <name type="common">Brown bryozoan</name>
    <name type="synonym">Sertularia neritina</name>
    <dbReference type="NCBI Taxonomy" id="10212"/>
    <lineage>
        <taxon>Eukaryota</taxon>
        <taxon>Metazoa</taxon>
        <taxon>Spiralia</taxon>
        <taxon>Lophotrochozoa</taxon>
        <taxon>Bryozoa</taxon>
        <taxon>Gymnolaemata</taxon>
        <taxon>Cheilostomatida</taxon>
        <taxon>Flustrina</taxon>
        <taxon>Buguloidea</taxon>
        <taxon>Bugulidae</taxon>
        <taxon>Bugula</taxon>
    </lineage>
</organism>
<evidence type="ECO:0000256" key="18">
    <source>
        <dbReference type="SAM" id="SignalP"/>
    </source>
</evidence>
<dbReference type="PROSITE" id="PS50011">
    <property type="entry name" value="PROTEIN_KINASE_DOM"/>
    <property type="match status" value="1"/>
</dbReference>
<evidence type="ECO:0000256" key="12">
    <source>
        <dbReference type="ARBA" id="ARBA00023170"/>
    </source>
</evidence>
<dbReference type="PANTHER" id="PTHR23255:SF72">
    <property type="entry name" value="RECEPTOR PROTEIN SERINE_THREONINE KINASE"/>
    <property type="match status" value="1"/>
</dbReference>
<evidence type="ECO:0000256" key="11">
    <source>
        <dbReference type="ARBA" id="ARBA00023136"/>
    </source>
</evidence>
<dbReference type="InterPro" id="IPR017194">
    <property type="entry name" value="Transform_growth_fac-b_typ-2"/>
</dbReference>
<dbReference type="PANTHER" id="PTHR23255">
    <property type="entry name" value="TRANSFORMING GROWTH FACTOR-BETA RECEPTOR TYPE I AND II"/>
    <property type="match status" value="1"/>
</dbReference>
<feature type="domain" description="Protein kinase" evidence="19">
    <location>
        <begin position="234"/>
        <end position="529"/>
    </location>
</feature>
<dbReference type="Proteomes" id="UP000593567">
    <property type="component" value="Unassembled WGS sequence"/>
</dbReference>
<comment type="subcellular location">
    <subcellularLocation>
        <location evidence="1 16">Membrane</location>
        <topology evidence="1 16">Single-pass type I membrane protein</topology>
    </subcellularLocation>
</comment>
<keyword evidence="15" id="KW-1015">Disulfide bond</keyword>
<gene>
    <name evidence="20" type="ORF">EB796_020803</name>
</gene>
<reference evidence="20" key="1">
    <citation type="submission" date="2020-06" db="EMBL/GenBank/DDBJ databases">
        <title>Draft genome of Bugula neritina, a colonial animal packing powerful symbionts and potential medicines.</title>
        <authorList>
            <person name="Rayko M."/>
        </authorList>
    </citation>
    <scope>NUCLEOTIDE SEQUENCE [LARGE SCALE GENOMIC DNA]</scope>
    <source>
        <strain evidence="20">Kwan_BN1</strain>
    </source>
</reference>
<keyword evidence="8 16" id="KW-0418">Kinase</keyword>
<feature type="disulfide bond" evidence="15">
    <location>
        <begin position="142"/>
        <end position="147"/>
    </location>
</feature>